<proteinExistence type="predicted"/>
<accession>A0A382GWN8</accession>
<protein>
    <submittedName>
        <fullName evidence="1">Uncharacterized protein</fullName>
    </submittedName>
</protein>
<reference evidence="1" key="1">
    <citation type="submission" date="2018-05" db="EMBL/GenBank/DDBJ databases">
        <authorList>
            <person name="Lanie J.A."/>
            <person name="Ng W.-L."/>
            <person name="Kazmierczak K.M."/>
            <person name="Andrzejewski T.M."/>
            <person name="Davidsen T.M."/>
            <person name="Wayne K.J."/>
            <person name="Tettelin H."/>
            <person name="Glass J.I."/>
            <person name="Rusch D."/>
            <person name="Podicherti R."/>
            <person name="Tsui H.-C.T."/>
            <person name="Winkler M.E."/>
        </authorList>
    </citation>
    <scope>NUCLEOTIDE SEQUENCE</scope>
</reference>
<dbReference type="EMBL" id="UINC01057843">
    <property type="protein sequence ID" value="SVB79450.1"/>
    <property type="molecule type" value="Genomic_DNA"/>
</dbReference>
<sequence length="60" mass="6707">MGCVDFLNGMAGSLALPMMDSRHLQVIEAMSAGPSRRLFCFANHLVFWPKEFSPRTTEGF</sequence>
<evidence type="ECO:0000313" key="1">
    <source>
        <dbReference type="EMBL" id="SVB79450.1"/>
    </source>
</evidence>
<dbReference type="AlphaFoldDB" id="A0A382GWN8"/>
<gene>
    <name evidence="1" type="ORF">METZ01_LOCUS232304</name>
</gene>
<organism evidence="1">
    <name type="scientific">marine metagenome</name>
    <dbReference type="NCBI Taxonomy" id="408172"/>
    <lineage>
        <taxon>unclassified sequences</taxon>
        <taxon>metagenomes</taxon>
        <taxon>ecological metagenomes</taxon>
    </lineage>
</organism>
<name>A0A382GWN8_9ZZZZ</name>